<proteinExistence type="predicted"/>
<name>D6RWY5_BORVA</name>
<dbReference type="AlphaFoldDB" id="D6RWY5"/>
<reference evidence="1 2" key="1">
    <citation type="submission" date="2009-01" db="EMBL/GenBank/DDBJ databases">
        <authorList>
            <person name="Fraser-Liggett C.M."/>
            <person name="Mongodin E.F."/>
            <person name="Casjens B."/>
            <person name="Dunn J."/>
            <person name="Luft B."/>
            <person name="Qiu W."/>
            <person name="Schutzer S."/>
            <person name="Sebastian Y."/>
        </authorList>
    </citation>
    <scope>NUCLEOTIDE SEQUENCE [LARGE SCALE GENOMIC DNA]</scope>
    <source>
        <strain evidence="1 2">VS116</strain>
    </source>
</reference>
<accession>D6RWY5</accession>
<protein>
    <submittedName>
        <fullName evidence="1">Uncharacterized protein</fullName>
    </submittedName>
</protein>
<dbReference type="EMBL" id="ABCY02000001">
    <property type="protein sequence ID" value="EEF82073.1"/>
    <property type="molecule type" value="Genomic_DNA"/>
</dbReference>
<evidence type="ECO:0000313" key="1">
    <source>
        <dbReference type="EMBL" id="EEF82073.1"/>
    </source>
</evidence>
<keyword evidence="2" id="KW-1185">Reference proteome</keyword>
<sequence>MLKDKILCAVLGSKFLNNRNYVLRFGHKNISFKRGLIFAARFGKIFT</sequence>
<comment type="caution">
    <text evidence="1">The sequence shown here is derived from an EMBL/GenBank/DDBJ whole genome shotgun (WGS) entry which is preliminary data.</text>
</comment>
<organism evidence="1 2">
    <name type="scientific">Borreliella valaisiana VS116</name>
    <dbReference type="NCBI Taxonomy" id="445987"/>
    <lineage>
        <taxon>Bacteria</taxon>
        <taxon>Pseudomonadati</taxon>
        <taxon>Spirochaetota</taxon>
        <taxon>Spirochaetia</taxon>
        <taxon>Spirochaetales</taxon>
        <taxon>Borreliaceae</taxon>
        <taxon>Borreliella</taxon>
    </lineage>
</organism>
<evidence type="ECO:0000313" key="2">
    <source>
        <dbReference type="Proteomes" id="UP000006163"/>
    </source>
</evidence>
<gene>
    <name evidence="1" type="ORF">BVAVS116_0137</name>
</gene>
<dbReference type="Proteomes" id="UP000006163">
    <property type="component" value="Unassembled WGS sequence"/>
</dbReference>
<dbReference type="HOGENOM" id="CLU_3248027_0_0_12"/>